<gene>
    <name evidence="1" type="ORF">PQBR57_0260</name>
</gene>
<dbReference type="EMBL" id="LN713926">
    <property type="protein sequence ID" value="CEK42213.1"/>
    <property type="molecule type" value="Genomic_DNA"/>
</dbReference>
<keyword evidence="1" id="KW-0614">Plasmid</keyword>
<geneLocation type="plasmid" evidence="1">
    <name>pQBR57</name>
</geneLocation>
<accession>A0A0G4E5C0</accession>
<organism evidence="1">
    <name type="scientific">Pseudomonas fluorescens (strain SBW25)</name>
    <dbReference type="NCBI Taxonomy" id="216595"/>
    <lineage>
        <taxon>Bacteria</taxon>
        <taxon>Pseudomonadati</taxon>
        <taxon>Pseudomonadota</taxon>
        <taxon>Gammaproteobacteria</taxon>
        <taxon>Pseudomonadales</taxon>
        <taxon>Pseudomonadaceae</taxon>
        <taxon>Pseudomonas</taxon>
    </lineage>
</organism>
<name>A0A0G4E5C0_PSEFS</name>
<proteinExistence type="predicted"/>
<dbReference type="RefSeq" id="WP_192963391.1">
    <property type="nucleotide sequence ID" value="NZ_LN713926.1"/>
</dbReference>
<reference evidence="1" key="1">
    <citation type="submission" date="2014-12" db="EMBL/GenBank/DDBJ databases">
        <authorList>
            <person name="Hall J."/>
        </authorList>
    </citation>
    <scope>NUCLEOTIDE SEQUENCE [LARGE SCALE GENOMIC DNA]</scope>
    <source>
        <strain evidence="1">SBW25</strain>
        <plasmid evidence="1">pQBR57</plasmid>
    </source>
</reference>
<reference evidence="1" key="2">
    <citation type="submission" date="2015-06" db="EMBL/GenBank/DDBJ databases">
        <title>Environmentally co-occuring mercury resistance plasmids are genetically and phenotypically diverse and confer variable context-dependent fitness effects.</title>
        <authorList>
            <person name="Hall J.P.J."/>
            <person name="Harrison E."/>
            <person name="Lilley A.K."/>
            <person name="Paterson S."/>
            <person name="Spiers A.J."/>
            <person name="Brockhurst M.A."/>
        </authorList>
    </citation>
    <scope>NUCLEOTIDE SEQUENCE [LARGE SCALE GENOMIC DNA]</scope>
    <source>
        <strain evidence="1">SBW25</strain>
        <plasmid evidence="1">pQBR57</plasmid>
    </source>
</reference>
<dbReference type="AlphaFoldDB" id="A0A0G4E5C0"/>
<evidence type="ECO:0000313" key="1">
    <source>
        <dbReference type="EMBL" id="CEK42213.1"/>
    </source>
</evidence>
<protein>
    <submittedName>
        <fullName evidence="1">Uncharacterized protein</fullName>
    </submittedName>
</protein>
<sequence length="105" mass="11434">MTTSNSAKTEAQPSTNQDILSAKFVSEWDGGVQILTDALVDLRTGAVQIEVSDDDHVVSLEILDREFVQLACGSEFETHEINDTYYICDLAALRAAVGYTAPTVH</sequence>